<protein>
    <recommendedName>
        <fullName evidence="11">STAS/SEC14 domain-containing protein</fullName>
    </recommendedName>
</protein>
<evidence type="ECO:0000313" key="6">
    <source>
        <dbReference type="Proteomes" id="UP000028531"/>
    </source>
</evidence>
<dbReference type="Proteomes" id="UP000029647">
    <property type="component" value="Unassembled WGS sequence"/>
</dbReference>
<dbReference type="Proteomes" id="UP000029226">
    <property type="component" value="Unassembled WGS sequence"/>
</dbReference>
<reference evidence="4 6" key="2">
    <citation type="submission" date="2014-07" db="EMBL/GenBank/DDBJ databases">
        <title>Draft genome sequence of Nonlabens ulvanivorans, an ulvan degrading bacterium.</title>
        <authorList>
            <person name="Kopel M."/>
            <person name="Helbert W."/>
            <person name="Henrissat B."/>
            <person name="Doniger T."/>
            <person name="Banin E."/>
        </authorList>
    </citation>
    <scope>NUCLEOTIDE SEQUENCE [LARGE SCALE GENOMIC DNA]</scope>
    <source>
        <strain evidence="4 6">PLR</strain>
    </source>
</reference>
<dbReference type="EMBL" id="BBNT01000009">
    <property type="protein sequence ID" value="GAL76181.1"/>
    <property type="molecule type" value="Genomic_DNA"/>
</dbReference>
<gene>
    <name evidence="4" type="ORF">IL45_13795</name>
    <name evidence="3" type="ORF">JCM19275_587</name>
    <name evidence="1" type="ORF">JCM19296_2766</name>
    <name evidence="2" type="ORF">JCM19314_989</name>
    <name evidence="5" type="ORF">LY02_01937</name>
</gene>
<reference evidence="7 8" key="1">
    <citation type="journal article" date="2014" name="Genome Announc.">
        <title>Draft Genome Sequences of Marine Flavobacterium Nonlabens Strains NR17, NR24, NR27, NR32, NR33, and Ara13.</title>
        <authorList>
            <person name="Nakanishi M."/>
            <person name="Meirelles P."/>
            <person name="Suzuki R."/>
            <person name="Takatani N."/>
            <person name="Mino S."/>
            <person name="Suda W."/>
            <person name="Oshima K."/>
            <person name="Hattori M."/>
            <person name="Ohkuma M."/>
            <person name="Hosokawa M."/>
            <person name="Miyashita K."/>
            <person name="Thompson F.L."/>
            <person name="Niwa A."/>
            <person name="Sawabe T."/>
            <person name="Sawabe T."/>
        </authorList>
    </citation>
    <scope>NUCLEOTIDE SEQUENCE [LARGE SCALE GENOMIC DNA]</scope>
    <source>
        <strain evidence="3">JCM 19275</strain>
        <strain evidence="1">JCM 19296</strain>
        <strain evidence="2">JCM 19314</strain>
        <strain evidence="9">JCM19275</strain>
        <strain evidence="7">JCM19296</strain>
        <strain evidence="8">JCM19314</strain>
    </source>
</reference>
<evidence type="ECO:0000313" key="1">
    <source>
        <dbReference type="EMBL" id="GAK77161.1"/>
    </source>
</evidence>
<evidence type="ECO:0000313" key="2">
    <source>
        <dbReference type="EMBL" id="GAK99804.1"/>
    </source>
</evidence>
<dbReference type="AlphaFoldDB" id="A0A084JW55"/>
<organism evidence="4 6">
    <name type="scientific">Nonlabens ulvanivorans</name>
    <name type="common">Persicivirga ulvanivorans</name>
    <dbReference type="NCBI Taxonomy" id="906888"/>
    <lineage>
        <taxon>Bacteria</taxon>
        <taxon>Pseudomonadati</taxon>
        <taxon>Bacteroidota</taxon>
        <taxon>Flavobacteriia</taxon>
        <taxon>Flavobacteriales</taxon>
        <taxon>Flavobacteriaceae</taxon>
        <taxon>Nonlabens</taxon>
    </lineage>
</organism>
<evidence type="ECO:0000313" key="8">
    <source>
        <dbReference type="Proteomes" id="UP000029226"/>
    </source>
</evidence>
<dbReference type="OrthoDB" id="1144359at2"/>
<evidence type="ECO:0000313" key="7">
    <source>
        <dbReference type="Proteomes" id="UP000028980"/>
    </source>
</evidence>
<evidence type="ECO:0000313" key="10">
    <source>
        <dbReference type="Proteomes" id="UP000239997"/>
    </source>
</evidence>
<evidence type="ECO:0000313" key="3">
    <source>
        <dbReference type="EMBL" id="GAL76181.1"/>
    </source>
</evidence>
<dbReference type="EMBL" id="BBMM01000003">
    <property type="protein sequence ID" value="GAK99804.1"/>
    <property type="molecule type" value="Genomic_DNA"/>
</dbReference>
<dbReference type="EMBL" id="JPJI01000032">
    <property type="protein sequence ID" value="KEZ93189.1"/>
    <property type="molecule type" value="Genomic_DNA"/>
</dbReference>
<reference evidence="5 10" key="3">
    <citation type="submission" date="2018-03" db="EMBL/GenBank/DDBJ databases">
        <title>Genomic Encyclopedia of Archaeal and Bacterial Type Strains, Phase II (KMG-II): from individual species to whole genera.</title>
        <authorList>
            <person name="Goeker M."/>
        </authorList>
    </citation>
    <scope>NUCLEOTIDE SEQUENCE [LARGE SCALE GENOMIC DNA]</scope>
    <source>
        <strain evidence="5 10">DSM 22727</strain>
    </source>
</reference>
<keyword evidence="10" id="KW-1185">Reference proteome</keyword>
<accession>A0A084JW55</accession>
<proteinExistence type="predicted"/>
<dbReference type="Proteomes" id="UP000028531">
    <property type="component" value="Unassembled WGS sequence"/>
</dbReference>
<dbReference type="Proteomes" id="UP000239997">
    <property type="component" value="Unassembled WGS sequence"/>
</dbReference>
<name>A0A084JW55_NONUL</name>
<dbReference type="EMBL" id="BBLG01000007">
    <property type="protein sequence ID" value="GAK77161.1"/>
    <property type="molecule type" value="Genomic_DNA"/>
</dbReference>
<evidence type="ECO:0000313" key="9">
    <source>
        <dbReference type="Proteomes" id="UP000029647"/>
    </source>
</evidence>
<sequence length="135" mass="15343">MKTVDLQFGEFQFYPEVIIGKIKEGIHFDMSKNQELVQVAIEHYGLDFPLSYISLRENDYSIDPLVHTNNSKFKNLCGIAIVEKRLQGSSTASLESKFFKPGKLLAFQDVEEAIVWSNKEVSQRVIDINTGLSLN</sequence>
<evidence type="ECO:0008006" key="11">
    <source>
        <dbReference type="Google" id="ProtNLM"/>
    </source>
</evidence>
<comment type="caution">
    <text evidence="4">The sequence shown here is derived from an EMBL/GenBank/DDBJ whole genome shotgun (WGS) entry which is preliminary data.</text>
</comment>
<dbReference type="RefSeq" id="WP_036584880.1">
    <property type="nucleotide sequence ID" value="NZ_JBDUVK010000237.1"/>
</dbReference>
<evidence type="ECO:0000313" key="5">
    <source>
        <dbReference type="EMBL" id="PRX13689.1"/>
    </source>
</evidence>
<dbReference type="Proteomes" id="UP000028980">
    <property type="component" value="Unassembled WGS sequence"/>
</dbReference>
<evidence type="ECO:0000313" key="4">
    <source>
        <dbReference type="EMBL" id="KEZ93189.1"/>
    </source>
</evidence>
<dbReference type="EMBL" id="PVNA01000003">
    <property type="protein sequence ID" value="PRX13689.1"/>
    <property type="molecule type" value="Genomic_DNA"/>
</dbReference>